<evidence type="ECO:0000256" key="1">
    <source>
        <dbReference type="ARBA" id="ARBA00022670"/>
    </source>
</evidence>
<dbReference type="AlphaFoldDB" id="A0ABD6EXK2"/>
<name>A0ABD6EXK2_9BILA</name>
<evidence type="ECO:0000313" key="4">
    <source>
        <dbReference type="EMBL" id="MFH4982211.1"/>
    </source>
</evidence>
<sequence>MDSYKALQKHIDANKKKYISRLSEVVAIRSISGDPHLRSDVNKMIEWMKTQLEKLGAKCELKFLGKQTLPDGTELDIAPALFGEIGHDEKKKTLLVYGHLDVQPASKSDGWHTEPFTLTEKNGKLYGRGTTDDKGPCMAWINALEAFQETKTELPVNLKFCFEAMEESGSLGLEKCLKENSDFLENVDFTCISDNYWLGTKKPCLTYGLRGLCYYAIEVQAVKQDLHSGVMGGVM</sequence>
<keyword evidence="5" id="KW-1185">Reference proteome</keyword>
<dbReference type="PANTHER" id="PTHR43270">
    <property type="entry name" value="BETA-ALA-HIS DIPEPTIDASE"/>
    <property type="match status" value="1"/>
</dbReference>
<dbReference type="InterPro" id="IPR001261">
    <property type="entry name" value="ArgE/DapE_CS"/>
</dbReference>
<dbReference type="InterPro" id="IPR051458">
    <property type="entry name" value="Cyt/Met_Dipeptidase"/>
</dbReference>
<evidence type="ECO:0008006" key="6">
    <source>
        <dbReference type="Google" id="ProtNLM"/>
    </source>
</evidence>
<keyword evidence="2" id="KW-0479">Metal-binding</keyword>
<dbReference type="GO" id="GO:0008233">
    <property type="term" value="F:peptidase activity"/>
    <property type="evidence" value="ECO:0007669"/>
    <property type="project" value="UniProtKB-KW"/>
</dbReference>
<dbReference type="Gene3D" id="3.40.630.10">
    <property type="entry name" value="Zn peptidases"/>
    <property type="match status" value="1"/>
</dbReference>
<dbReference type="PANTHER" id="PTHR43270:SF4">
    <property type="entry name" value="CARNOSINE DIPEPTIDASE 2, ISOFORM A"/>
    <property type="match status" value="1"/>
</dbReference>
<evidence type="ECO:0000313" key="5">
    <source>
        <dbReference type="Proteomes" id="UP001608902"/>
    </source>
</evidence>
<accession>A0ABD6EXK2</accession>
<evidence type="ECO:0000256" key="3">
    <source>
        <dbReference type="ARBA" id="ARBA00022801"/>
    </source>
</evidence>
<proteinExistence type="predicted"/>
<dbReference type="EMBL" id="JBGFUD010008736">
    <property type="protein sequence ID" value="MFH4982211.1"/>
    <property type="molecule type" value="Genomic_DNA"/>
</dbReference>
<dbReference type="Proteomes" id="UP001608902">
    <property type="component" value="Unassembled WGS sequence"/>
</dbReference>
<keyword evidence="1" id="KW-0645">Protease</keyword>
<keyword evidence="3" id="KW-0378">Hydrolase</keyword>
<dbReference type="InterPro" id="IPR002933">
    <property type="entry name" value="Peptidase_M20"/>
</dbReference>
<reference evidence="4 5" key="1">
    <citation type="submission" date="2024-08" db="EMBL/GenBank/DDBJ databases">
        <title>Gnathostoma spinigerum genome.</title>
        <authorList>
            <person name="Gonzalez-Bertolin B."/>
            <person name="Monzon S."/>
            <person name="Zaballos A."/>
            <person name="Jimenez P."/>
            <person name="Dekumyoy P."/>
            <person name="Varona S."/>
            <person name="Cuesta I."/>
            <person name="Sumanam S."/>
            <person name="Adisakwattana P."/>
            <person name="Gasser R.B."/>
            <person name="Hernandez-Gonzalez A."/>
            <person name="Young N.D."/>
            <person name="Perteguer M.J."/>
        </authorList>
    </citation>
    <scope>NUCLEOTIDE SEQUENCE [LARGE SCALE GENOMIC DNA]</scope>
    <source>
        <strain evidence="4">AL3</strain>
        <tissue evidence="4">Liver</tissue>
    </source>
</reference>
<evidence type="ECO:0000256" key="2">
    <source>
        <dbReference type="ARBA" id="ARBA00022723"/>
    </source>
</evidence>
<dbReference type="Pfam" id="PF01546">
    <property type="entry name" value="Peptidase_M20"/>
    <property type="match status" value="1"/>
</dbReference>
<organism evidence="4 5">
    <name type="scientific">Gnathostoma spinigerum</name>
    <dbReference type="NCBI Taxonomy" id="75299"/>
    <lineage>
        <taxon>Eukaryota</taxon>
        <taxon>Metazoa</taxon>
        <taxon>Ecdysozoa</taxon>
        <taxon>Nematoda</taxon>
        <taxon>Chromadorea</taxon>
        <taxon>Rhabditida</taxon>
        <taxon>Spirurina</taxon>
        <taxon>Gnathostomatomorpha</taxon>
        <taxon>Gnathostomatoidea</taxon>
        <taxon>Gnathostomatidae</taxon>
        <taxon>Gnathostoma</taxon>
    </lineage>
</organism>
<dbReference type="PROSITE" id="PS00759">
    <property type="entry name" value="ARGE_DAPE_CPG2_2"/>
    <property type="match status" value="1"/>
</dbReference>
<dbReference type="SUPFAM" id="SSF53187">
    <property type="entry name" value="Zn-dependent exopeptidases"/>
    <property type="match status" value="1"/>
</dbReference>
<comment type="caution">
    <text evidence="4">The sequence shown here is derived from an EMBL/GenBank/DDBJ whole genome shotgun (WGS) entry which is preliminary data.</text>
</comment>
<dbReference type="GO" id="GO:0046872">
    <property type="term" value="F:metal ion binding"/>
    <property type="evidence" value="ECO:0007669"/>
    <property type="project" value="UniProtKB-KW"/>
</dbReference>
<protein>
    <recommendedName>
        <fullName evidence="6">Cytosolic non-specific dipeptidase</fullName>
    </recommendedName>
</protein>
<gene>
    <name evidence="4" type="ORF">AB6A40_008920</name>
</gene>
<dbReference type="GO" id="GO:0006508">
    <property type="term" value="P:proteolysis"/>
    <property type="evidence" value="ECO:0007669"/>
    <property type="project" value="UniProtKB-KW"/>
</dbReference>